<dbReference type="PANTHER" id="PTHR35218">
    <property type="entry name" value="RNASE H DOMAIN-CONTAINING PROTEIN"/>
    <property type="match status" value="1"/>
</dbReference>
<dbReference type="PANTHER" id="PTHR35218:SF9">
    <property type="entry name" value="ENDONUCLEASE_EXONUCLEASE_PHOSPHATASE DOMAIN-CONTAINING PROTEIN"/>
    <property type="match status" value="1"/>
</dbReference>
<protein>
    <recommendedName>
        <fullName evidence="1">Endonuclease/exonuclease/phosphatase domain-containing protein</fullName>
    </recommendedName>
</protein>
<gene>
    <name evidence="2" type="ORF">RGQ29_007570</name>
</gene>
<sequence length="176" mass="20122">MKMIAWNCQGAGSDTFRTHAYELHRRHHPDILIIVEPRIAEGRAQAVIDTLPYTHSRKVDPTGFSRGIWLLWNESSSFNVEILTHNDHSLHALVKVKSPSITFVLTAIYASPNFAKRKIFWNYLENLATTINLPWVLLGDFNDMISEDEKMDGLPLNKTRIAAFRNCLDKCGLMDL</sequence>
<comment type="caution">
    <text evidence="2">The sequence shown here is derived from an EMBL/GenBank/DDBJ whole genome shotgun (WGS) entry which is preliminary data.</text>
</comment>
<dbReference type="InterPro" id="IPR036691">
    <property type="entry name" value="Endo/exonu/phosph_ase_sf"/>
</dbReference>
<evidence type="ECO:0000313" key="3">
    <source>
        <dbReference type="Proteomes" id="UP001324115"/>
    </source>
</evidence>
<dbReference type="InterPro" id="IPR005135">
    <property type="entry name" value="Endo/exonuclease/phosphatase"/>
</dbReference>
<accession>A0AAN7I7H0</accession>
<dbReference type="GO" id="GO:0003824">
    <property type="term" value="F:catalytic activity"/>
    <property type="evidence" value="ECO:0007669"/>
    <property type="project" value="InterPro"/>
</dbReference>
<dbReference type="Proteomes" id="UP001324115">
    <property type="component" value="Unassembled WGS sequence"/>
</dbReference>
<dbReference type="SUPFAM" id="SSF56219">
    <property type="entry name" value="DNase I-like"/>
    <property type="match status" value="1"/>
</dbReference>
<organism evidence="2 3">
    <name type="scientific">Quercus rubra</name>
    <name type="common">Northern red oak</name>
    <name type="synonym">Quercus borealis</name>
    <dbReference type="NCBI Taxonomy" id="3512"/>
    <lineage>
        <taxon>Eukaryota</taxon>
        <taxon>Viridiplantae</taxon>
        <taxon>Streptophyta</taxon>
        <taxon>Embryophyta</taxon>
        <taxon>Tracheophyta</taxon>
        <taxon>Spermatophyta</taxon>
        <taxon>Magnoliopsida</taxon>
        <taxon>eudicotyledons</taxon>
        <taxon>Gunneridae</taxon>
        <taxon>Pentapetalae</taxon>
        <taxon>rosids</taxon>
        <taxon>fabids</taxon>
        <taxon>Fagales</taxon>
        <taxon>Fagaceae</taxon>
        <taxon>Quercus</taxon>
    </lineage>
</organism>
<evidence type="ECO:0000259" key="1">
    <source>
        <dbReference type="Pfam" id="PF03372"/>
    </source>
</evidence>
<proteinExistence type="predicted"/>
<feature type="domain" description="Endonuclease/exonuclease/phosphatase" evidence="1">
    <location>
        <begin position="5"/>
        <end position="152"/>
    </location>
</feature>
<dbReference type="EMBL" id="JAXUIC010000012">
    <property type="protein sequence ID" value="KAK4557863.1"/>
    <property type="molecule type" value="Genomic_DNA"/>
</dbReference>
<dbReference type="Pfam" id="PF03372">
    <property type="entry name" value="Exo_endo_phos"/>
    <property type="match status" value="1"/>
</dbReference>
<dbReference type="AlphaFoldDB" id="A0AAN7I7H0"/>
<name>A0AAN7I7H0_QUERU</name>
<reference evidence="2 3" key="1">
    <citation type="journal article" date="2023" name="G3 (Bethesda)">
        <title>A haplotype-resolved chromosome-scale genome for Quercus rubra L. provides insights into the genetics of adaptive traits for red oak species.</title>
        <authorList>
            <person name="Kapoor B."/>
            <person name="Jenkins J."/>
            <person name="Schmutz J."/>
            <person name="Zhebentyayeva T."/>
            <person name="Kuelheim C."/>
            <person name="Coggeshall M."/>
            <person name="Heim C."/>
            <person name="Lasky J.R."/>
            <person name="Leites L."/>
            <person name="Islam-Faridi N."/>
            <person name="Romero-Severson J."/>
            <person name="DeLeo V.L."/>
            <person name="Lucas S.M."/>
            <person name="Lazic D."/>
            <person name="Gailing O."/>
            <person name="Carlson J."/>
            <person name="Staton M."/>
        </authorList>
    </citation>
    <scope>NUCLEOTIDE SEQUENCE [LARGE SCALE GENOMIC DNA]</scope>
    <source>
        <strain evidence="2">Pseudo-F2</strain>
    </source>
</reference>
<evidence type="ECO:0000313" key="2">
    <source>
        <dbReference type="EMBL" id="KAK4557863.1"/>
    </source>
</evidence>
<dbReference type="Gene3D" id="3.60.10.10">
    <property type="entry name" value="Endonuclease/exonuclease/phosphatase"/>
    <property type="match status" value="1"/>
</dbReference>
<keyword evidence="3" id="KW-1185">Reference proteome</keyword>